<organism evidence="1 2">
    <name type="scientific">Armillaria luteobubalina</name>
    <dbReference type="NCBI Taxonomy" id="153913"/>
    <lineage>
        <taxon>Eukaryota</taxon>
        <taxon>Fungi</taxon>
        <taxon>Dikarya</taxon>
        <taxon>Basidiomycota</taxon>
        <taxon>Agaricomycotina</taxon>
        <taxon>Agaricomycetes</taxon>
        <taxon>Agaricomycetidae</taxon>
        <taxon>Agaricales</taxon>
        <taxon>Marasmiineae</taxon>
        <taxon>Physalacriaceae</taxon>
        <taxon>Armillaria</taxon>
    </lineage>
</organism>
<comment type="caution">
    <text evidence="1">The sequence shown here is derived from an EMBL/GenBank/DDBJ whole genome shotgun (WGS) entry which is preliminary data.</text>
</comment>
<protein>
    <submittedName>
        <fullName evidence="1">Uncharacterized protein</fullName>
    </submittedName>
</protein>
<evidence type="ECO:0000313" key="1">
    <source>
        <dbReference type="EMBL" id="KAK0472818.1"/>
    </source>
</evidence>
<accession>A0AA39NVW3</accession>
<reference evidence="1" key="1">
    <citation type="submission" date="2023-06" db="EMBL/GenBank/DDBJ databases">
        <authorList>
            <consortium name="Lawrence Berkeley National Laboratory"/>
            <person name="Ahrendt S."/>
            <person name="Sahu N."/>
            <person name="Indic B."/>
            <person name="Wong-Bajracharya J."/>
            <person name="Merenyi Z."/>
            <person name="Ke H.-M."/>
            <person name="Monk M."/>
            <person name="Kocsube S."/>
            <person name="Drula E."/>
            <person name="Lipzen A."/>
            <person name="Balint B."/>
            <person name="Henrissat B."/>
            <person name="Andreopoulos B."/>
            <person name="Martin F.M."/>
            <person name="Harder C.B."/>
            <person name="Rigling D."/>
            <person name="Ford K.L."/>
            <person name="Foster G.D."/>
            <person name="Pangilinan J."/>
            <person name="Papanicolaou A."/>
            <person name="Barry K."/>
            <person name="LaButti K."/>
            <person name="Viragh M."/>
            <person name="Koriabine M."/>
            <person name="Yan M."/>
            <person name="Riley R."/>
            <person name="Champramary S."/>
            <person name="Plett K.L."/>
            <person name="Tsai I.J."/>
            <person name="Slot J."/>
            <person name="Sipos G."/>
            <person name="Plett J."/>
            <person name="Nagy L.G."/>
            <person name="Grigoriev I.V."/>
        </authorList>
    </citation>
    <scope>NUCLEOTIDE SEQUENCE</scope>
    <source>
        <strain evidence="1">HWK02</strain>
    </source>
</reference>
<evidence type="ECO:0000313" key="2">
    <source>
        <dbReference type="Proteomes" id="UP001175228"/>
    </source>
</evidence>
<dbReference type="Proteomes" id="UP001175228">
    <property type="component" value="Unassembled WGS sequence"/>
</dbReference>
<gene>
    <name evidence="1" type="ORF">EDD18DRAFT_1118145</name>
</gene>
<dbReference type="AlphaFoldDB" id="A0AA39NVW3"/>
<sequence>MYPRLNMEDAVPIKEYKKIWHTNTVNLKMRETSGETCRQLPRIWVHDSTTESINSEGFHDGWNGVELGHVLSDGVRSAFCSVRRCHAGSAINGTAGGARAYALCQTNIHMEMQDYCQRLWRHVDEWLFIGNIPGALFDEVEVEHIVMLSFQQTMDNEALECPHDIVRSTREFSADRLRPSLPIAMFFHDGTSVGAIFNEVDTCDIVKLLVEHNIHVKPSIQDKHEYLYYFIGNCDVTQQNAVRNEGTWLR</sequence>
<proteinExistence type="predicted"/>
<name>A0AA39NVW3_9AGAR</name>
<dbReference type="EMBL" id="JAUEPU010000249">
    <property type="protein sequence ID" value="KAK0472818.1"/>
    <property type="molecule type" value="Genomic_DNA"/>
</dbReference>
<keyword evidence="2" id="KW-1185">Reference proteome</keyword>